<protein>
    <recommendedName>
        <fullName evidence="1">Stage 0 sporulation protein A homolog</fullName>
    </recommendedName>
</protein>
<evidence type="ECO:0000256" key="5">
    <source>
        <dbReference type="ARBA" id="ARBA00023125"/>
    </source>
</evidence>
<dbReference type="InterPro" id="IPR011006">
    <property type="entry name" value="CheY-like_superfamily"/>
</dbReference>
<dbReference type="InterPro" id="IPR036388">
    <property type="entry name" value="WH-like_DNA-bd_sf"/>
</dbReference>
<keyword evidence="5 9" id="KW-0238">DNA-binding</keyword>
<dbReference type="EMBL" id="QGQD01000006">
    <property type="protein sequence ID" value="TLD02797.1"/>
    <property type="molecule type" value="Genomic_DNA"/>
</dbReference>
<dbReference type="Gene3D" id="1.10.10.10">
    <property type="entry name" value="Winged helix-like DNA-binding domain superfamily/Winged helix DNA-binding domain"/>
    <property type="match status" value="1"/>
</dbReference>
<dbReference type="GO" id="GO:0000156">
    <property type="term" value="F:phosphorelay response regulator activity"/>
    <property type="evidence" value="ECO:0007669"/>
    <property type="project" value="TreeGrafter"/>
</dbReference>
<feature type="domain" description="OmpR/PhoB-type" evidence="11">
    <location>
        <begin position="132"/>
        <end position="231"/>
    </location>
</feature>
<dbReference type="Pfam" id="PF00486">
    <property type="entry name" value="Trans_reg_C"/>
    <property type="match status" value="1"/>
</dbReference>
<dbReference type="GO" id="GO:0000976">
    <property type="term" value="F:transcription cis-regulatory region binding"/>
    <property type="evidence" value="ECO:0007669"/>
    <property type="project" value="TreeGrafter"/>
</dbReference>
<dbReference type="InterPro" id="IPR001867">
    <property type="entry name" value="OmpR/PhoB-type_DNA-bd"/>
</dbReference>
<dbReference type="Pfam" id="PF00072">
    <property type="entry name" value="Response_reg"/>
    <property type="match status" value="1"/>
</dbReference>
<keyword evidence="6" id="KW-0804">Transcription</keyword>
<dbReference type="PANTHER" id="PTHR48111:SF2">
    <property type="entry name" value="RESPONSE REGULATOR SAER"/>
    <property type="match status" value="1"/>
</dbReference>
<keyword evidence="3" id="KW-0902">Two-component regulatory system</keyword>
<evidence type="ECO:0000313" key="13">
    <source>
        <dbReference type="Proteomes" id="UP000306509"/>
    </source>
</evidence>
<dbReference type="Gene3D" id="6.10.250.690">
    <property type="match status" value="1"/>
</dbReference>
<evidence type="ECO:0000256" key="2">
    <source>
        <dbReference type="ARBA" id="ARBA00022553"/>
    </source>
</evidence>
<proteinExistence type="predicted"/>
<comment type="caution">
    <text evidence="12">The sequence shown here is derived from an EMBL/GenBank/DDBJ whole genome shotgun (WGS) entry which is preliminary data.</text>
</comment>
<evidence type="ECO:0000259" key="11">
    <source>
        <dbReference type="PROSITE" id="PS51755"/>
    </source>
</evidence>
<dbReference type="GO" id="GO:0005829">
    <property type="term" value="C:cytosol"/>
    <property type="evidence" value="ECO:0007669"/>
    <property type="project" value="TreeGrafter"/>
</dbReference>
<evidence type="ECO:0000256" key="8">
    <source>
        <dbReference type="PROSITE-ProRule" id="PRU00169"/>
    </source>
</evidence>
<dbReference type="FunFam" id="3.40.50.2300:FF:000001">
    <property type="entry name" value="DNA-binding response regulator PhoB"/>
    <property type="match status" value="1"/>
</dbReference>
<dbReference type="PANTHER" id="PTHR48111">
    <property type="entry name" value="REGULATOR OF RPOS"/>
    <property type="match status" value="1"/>
</dbReference>
<organism evidence="12 13">
    <name type="scientific">Robinsoniella peoriensis</name>
    <dbReference type="NCBI Taxonomy" id="180332"/>
    <lineage>
        <taxon>Bacteria</taxon>
        <taxon>Bacillati</taxon>
        <taxon>Bacillota</taxon>
        <taxon>Clostridia</taxon>
        <taxon>Lachnospirales</taxon>
        <taxon>Lachnospiraceae</taxon>
        <taxon>Robinsoniella</taxon>
    </lineage>
</organism>
<sequence>MNKLQKIMIADDDAEIREVIRILLEGEGYQVIEAANGKEAIEMMESSIVLIILDVMMPGCSGIIACNEIRKEHMVPILFLTAKSKEEDIVIGFSAGADDYLVKPFSYTELLSRVKALIRRYCIYMGQDTKSLGHIYLQDIEIDMDAQRVTKSGKEITLTDLEYQILALLATHRKKIFSAQNIYESVWKEPYYSFSSNTVAVHIRNLRKKLEDDIQNPHYIQNVWGRGYRIV</sequence>
<evidence type="ECO:0000256" key="9">
    <source>
        <dbReference type="PROSITE-ProRule" id="PRU01091"/>
    </source>
</evidence>
<dbReference type="InterPro" id="IPR001789">
    <property type="entry name" value="Sig_transdc_resp-reg_receiver"/>
</dbReference>
<dbReference type="PROSITE" id="PS51755">
    <property type="entry name" value="OMPR_PHOB"/>
    <property type="match status" value="1"/>
</dbReference>
<gene>
    <name evidence="12" type="primary">srrA_1</name>
    <name evidence="12" type="ORF">DSM106044_00296</name>
</gene>
<dbReference type="GO" id="GO:0032993">
    <property type="term" value="C:protein-DNA complex"/>
    <property type="evidence" value="ECO:0007669"/>
    <property type="project" value="TreeGrafter"/>
</dbReference>
<comment type="function">
    <text evidence="7">May play the central regulatory role in sporulation. It may be an element of the effector pathway responsible for the activation of sporulation genes in response to nutritional stress. Spo0A may act in concert with spo0H (a sigma factor) to control the expression of some genes that are critical to the sporulation process.</text>
</comment>
<accession>A0A4U8QCK0</accession>
<keyword evidence="4" id="KW-0805">Transcription regulation</keyword>
<dbReference type="FunFam" id="1.10.10.10:FF:000018">
    <property type="entry name" value="DNA-binding response regulator ResD"/>
    <property type="match status" value="1"/>
</dbReference>
<evidence type="ECO:0000256" key="4">
    <source>
        <dbReference type="ARBA" id="ARBA00023015"/>
    </source>
</evidence>
<keyword evidence="2 8" id="KW-0597">Phosphoprotein</keyword>
<dbReference type="PROSITE" id="PS50110">
    <property type="entry name" value="RESPONSE_REGULATORY"/>
    <property type="match status" value="1"/>
</dbReference>
<evidence type="ECO:0000259" key="10">
    <source>
        <dbReference type="PROSITE" id="PS50110"/>
    </source>
</evidence>
<dbReference type="AlphaFoldDB" id="A0A4U8QCK0"/>
<evidence type="ECO:0000313" key="12">
    <source>
        <dbReference type="EMBL" id="TLD02797.1"/>
    </source>
</evidence>
<name>A0A4U8QCK0_9FIRM</name>
<dbReference type="SMART" id="SM00448">
    <property type="entry name" value="REC"/>
    <property type="match status" value="1"/>
</dbReference>
<dbReference type="GO" id="GO:0006355">
    <property type="term" value="P:regulation of DNA-templated transcription"/>
    <property type="evidence" value="ECO:0007669"/>
    <property type="project" value="InterPro"/>
</dbReference>
<keyword evidence="13" id="KW-1185">Reference proteome</keyword>
<evidence type="ECO:0000256" key="3">
    <source>
        <dbReference type="ARBA" id="ARBA00023012"/>
    </source>
</evidence>
<dbReference type="STRING" id="180332.GCA_000797495_04415"/>
<dbReference type="Proteomes" id="UP000306509">
    <property type="component" value="Unassembled WGS sequence"/>
</dbReference>
<dbReference type="CDD" id="cd00383">
    <property type="entry name" value="trans_reg_C"/>
    <property type="match status" value="1"/>
</dbReference>
<reference evidence="12 13" key="1">
    <citation type="journal article" date="2019" name="Anaerobe">
        <title>Detection of Robinsoniella peoriensis in multiple bone samples of a trauma patient.</title>
        <authorList>
            <person name="Schrottner P."/>
            <person name="Hartwich K."/>
            <person name="Bunk B."/>
            <person name="Schober I."/>
            <person name="Helbig S."/>
            <person name="Rudolph W.W."/>
            <person name="Gunzer F."/>
        </authorList>
    </citation>
    <scope>NUCLEOTIDE SEQUENCE [LARGE SCALE GENOMIC DNA]</scope>
    <source>
        <strain evidence="12 13">DSM 106044</strain>
    </source>
</reference>
<dbReference type="Gene3D" id="3.40.50.2300">
    <property type="match status" value="1"/>
</dbReference>
<evidence type="ECO:0000256" key="7">
    <source>
        <dbReference type="ARBA" id="ARBA00024867"/>
    </source>
</evidence>
<dbReference type="InterPro" id="IPR039420">
    <property type="entry name" value="WalR-like"/>
</dbReference>
<dbReference type="SUPFAM" id="SSF52172">
    <property type="entry name" value="CheY-like"/>
    <property type="match status" value="1"/>
</dbReference>
<evidence type="ECO:0000256" key="6">
    <source>
        <dbReference type="ARBA" id="ARBA00023163"/>
    </source>
</evidence>
<feature type="modified residue" description="4-aspartylphosphate" evidence="8">
    <location>
        <position position="54"/>
    </location>
</feature>
<dbReference type="RefSeq" id="WP_027294040.1">
    <property type="nucleotide sequence ID" value="NZ_CABMJZ010000075.1"/>
</dbReference>
<dbReference type="OrthoDB" id="9790442at2"/>
<dbReference type="SMART" id="SM00862">
    <property type="entry name" value="Trans_reg_C"/>
    <property type="match status" value="1"/>
</dbReference>
<feature type="domain" description="Response regulatory" evidence="10">
    <location>
        <begin position="6"/>
        <end position="118"/>
    </location>
</feature>
<evidence type="ECO:0000256" key="1">
    <source>
        <dbReference type="ARBA" id="ARBA00018672"/>
    </source>
</evidence>
<feature type="DNA-binding region" description="OmpR/PhoB-type" evidence="9">
    <location>
        <begin position="132"/>
        <end position="231"/>
    </location>
</feature>
<dbReference type="CDD" id="cd17574">
    <property type="entry name" value="REC_OmpR"/>
    <property type="match status" value="1"/>
</dbReference>